<dbReference type="PANTHER" id="PTHR37531:SF1">
    <property type="entry name" value="HEME EXPORTER PROTEIN D"/>
    <property type="match status" value="1"/>
</dbReference>
<keyword evidence="10 12" id="KW-1133">Transmembrane helix</keyword>
<dbReference type="InterPro" id="IPR052075">
    <property type="entry name" value="Heme_exporter_D"/>
</dbReference>
<feature type="transmembrane region" description="Helical" evidence="12">
    <location>
        <begin position="20"/>
        <end position="38"/>
    </location>
</feature>
<keyword evidence="14" id="KW-1185">Reference proteome</keyword>
<comment type="function">
    <text evidence="1 12">Required for the export of heme to the periplasm for the biogenesis of c-type cytochromes.</text>
</comment>
<name>A0A380MY96_9GAMM</name>
<evidence type="ECO:0000256" key="11">
    <source>
        <dbReference type="ARBA" id="ARBA00023136"/>
    </source>
</evidence>
<evidence type="ECO:0000256" key="9">
    <source>
        <dbReference type="ARBA" id="ARBA00022748"/>
    </source>
</evidence>
<comment type="similarity">
    <text evidence="3 12">Belongs to the CcmD/CycX/HelD family.</text>
</comment>
<evidence type="ECO:0000256" key="2">
    <source>
        <dbReference type="ARBA" id="ARBA00004377"/>
    </source>
</evidence>
<evidence type="ECO:0000256" key="5">
    <source>
        <dbReference type="ARBA" id="ARBA00022448"/>
    </source>
</evidence>
<dbReference type="Proteomes" id="UP000254601">
    <property type="component" value="Unassembled WGS sequence"/>
</dbReference>
<organism evidence="13 14">
    <name type="scientific">Suttonella ornithocola</name>
    <dbReference type="NCBI Taxonomy" id="279832"/>
    <lineage>
        <taxon>Bacteria</taxon>
        <taxon>Pseudomonadati</taxon>
        <taxon>Pseudomonadota</taxon>
        <taxon>Gammaproteobacteria</taxon>
        <taxon>Cardiobacteriales</taxon>
        <taxon>Cardiobacteriaceae</taxon>
        <taxon>Suttonella</taxon>
    </lineage>
</organism>
<dbReference type="EMBL" id="UHIC01000001">
    <property type="protein sequence ID" value="SUO96417.1"/>
    <property type="molecule type" value="Genomic_DNA"/>
</dbReference>
<evidence type="ECO:0000256" key="8">
    <source>
        <dbReference type="ARBA" id="ARBA00022692"/>
    </source>
</evidence>
<dbReference type="InterPro" id="IPR007078">
    <property type="entry name" value="Haem_export_protD_CcmD"/>
</dbReference>
<evidence type="ECO:0000256" key="7">
    <source>
        <dbReference type="ARBA" id="ARBA00022519"/>
    </source>
</evidence>
<keyword evidence="9 12" id="KW-0201">Cytochrome c-type biogenesis</keyword>
<evidence type="ECO:0000256" key="1">
    <source>
        <dbReference type="ARBA" id="ARBA00002442"/>
    </source>
</evidence>
<accession>A0A380MY96</accession>
<dbReference type="OrthoDB" id="9815607at2"/>
<dbReference type="GO" id="GO:0005886">
    <property type="term" value="C:plasma membrane"/>
    <property type="evidence" value="ECO:0007669"/>
    <property type="project" value="UniProtKB-SubCell"/>
</dbReference>
<dbReference type="GO" id="GO:1903607">
    <property type="term" value="P:cytochrome c biosynthetic process"/>
    <property type="evidence" value="ECO:0007669"/>
    <property type="project" value="TreeGrafter"/>
</dbReference>
<gene>
    <name evidence="13" type="ORF">NCTC13337_01852</name>
</gene>
<proteinExistence type="inferred from homology"/>
<dbReference type="AlphaFoldDB" id="A0A380MY96"/>
<dbReference type="GO" id="GO:0015886">
    <property type="term" value="P:heme transport"/>
    <property type="evidence" value="ECO:0007669"/>
    <property type="project" value="InterPro"/>
</dbReference>
<evidence type="ECO:0000256" key="4">
    <source>
        <dbReference type="ARBA" id="ARBA00016461"/>
    </source>
</evidence>
<dbReference type="NCBIfam" id="TIGR03141">
    <property type="entry name" value="cytochro_ccmD"/>
    <property type="match status" value="1"/>
</dbReference>
<keyword evidence="8 12" id="KW-0812">Transmembrane</keyword>
<dbReference type="Pfam" id="PF04995">
    <property type="entry name" value="CcmD"/>
    <property type="match status" value="1"/>
</dbReference>
<evidence type="ECO:0000313" key="13">
    <source>
        <dbReference type="EMBL" id="SUO96417.1"/>
    </source>
</evidence>
<evidence type="ECO:0000256" key="12">
    <source>
        <dbReference type="RuleBase" id="RU363101"/>
    </source>
</evidence>
<evidence type="ECO:0000256" key="3">
    <source>
        <dbReference type="ARBA" id="ARBA00008741"/>
    </source>
</evidence>
<keyword evidence="7 12" id="KW-0997">Cell inner membrane</keyword>
<evidence type="ECO:0000256" key="10">
    <source>
        <dbReference type="ARBA" id="ARBA00022989"/>
    </source>
</evidence>
<dbReference type="GO" id="GO:0017004">
    <property type="term" value="P:cytochrome complex assembly"/>
    <property type="evidence" value="ECO:0007669"/>
    <property type="project" value="UniProtKB-KW"/>
</dbReference>
<reference evidence="13 14" key="1">
    <citation type="submission" date="2018-06" db="EMBL/GenBank/DDBJ databases">
        <authorList>
            <consortium name="Pathogen Informatics"/>
            <person name="Doyle S."/>
        </authorList>
    </citation>
    <scope>NUCLEOTIDE SEQUENCE [LARGE SCALE GENOMIC DNA]</scope>
    <source>
        <strain evidence="13 14">NCTC13337</strain>
    </source>
</reference>
<dbReference type="RefSeq" id="WP_072576279.1">
    <property type="nucleotide sequence ID" value="NZ_LWHB01000061.1"/>
</dbReference>
<protein>
    <recommendedName>
        <fullName evidence="4 12">Heme exporter protein D</fullName>
    </recommendedName>
</protein>
<sequence>MAFDSLADFLQMGTHGPYVWAAYGIFLTALIGIHIWIARRYRRLLNTLNTLKD</sequence>
<evidence type="ECO:0000313" key="14">
    <source>
        <dbReference type="Proteomes" id="UP000254601"/>
    </source>
</evidence>
<keyword evidence="11 12" id="KW-0472">Membrane</keyword>
<keyword evidence="5 12" id="KW-0813">Transport</keyword>
<dbReference type="PANTHER" id="PTHR37531">
    <property type="entry name" value="HEME EXPORTER PROTEIN D"/>
    <property type="match status" value="1"/>
</dbReference>
<comment type="subcellular location">
    <subcellularLocation>
        <location evidence="2 12">Cell inner membrane</location>
        <topology evidence="2 12">Single-pass membrane protein</topology>
    </subcellularLocation>
</comment>
<evidence type="ECO:0000256" key="6">
    <source>
        <dbReference type="ARBA" id="ARBA00022475"/>
    </source>
</evidence>
<keyword evidence="6 12" id="KW-1003">Cell membrane</keyword>